<sequence length="1384" mass="157149">MLHCRSLRSATIRRLVHVLVDDTGCYQLRRLPLIVTRLKRPTGLHAYSTLAPSDFEIDLITLKRVPVTASASTTQNKLVSFEFDFGKEIFVQDKYEDFYNFLKFASPSHGDSFNSLVAKVDEYALQKGANIELLQRMKHDFTLIEQVNQYFEIARNNEIILYLQQHNLEYLMPELKVLAQEFDFGTITLNQLIHHLDGTLAKFEIEEDGSFDKTPEFFQILIQCTRYKSLREIIWNAYNKYPAVDTTYGDKLHLLSKLVTKPEHSFIQAYPREFEDFINENHRELLALILGHFSINYQEIDTPEFLAGLQTVIDDVKGQRAITREVATKIRDGILYWSGSGVINNFQDDIIREVVHGYYGVPTVYTQDALENYEINVIQWLFGNDSSGLRLLKRLDEDFIITISQRDIKFSKENLEPSIIEAIQKTVAKVLEFEHTVNWGYDTLENFITEGASLKDYEVSGKEHLKGFAAELREIKGKYLQNRFEFGDLNLTLLKIILNRYLLEKSDSSVMATVEGILAQNPQNIQGVLEALDNAIIEENKTSNDQISLEIQLENFISQLNELARIYLPSSAHGKFGLSSSNEILSAIRDVIAKSNKDVNELVNWNKLHGTLAKVFSLNNNHTSFLDTFILSGQKLDKRILASSDYVQLPDDFRLDQFVSEIANLKDYLAVDYFSEVSSEEILNACETLVAWESPRTPYMNLHSNLINLFKMNNNHTEVLDSLLISQSVFDAMEQKLSVQTEPKMATDLRASFSVPTIKVDTFEQLAPKDGVESASLNRTWLAESGPDMTHDIDAVEAPLYAQQLLELRSNLDKRSFYKSTNQEIFEVLNSMIENCSEEQAQSKLNLRKLCYNMNGANLSNSSKLNLDRYLDGVNLEHQGGVVAQLIEELVATATAPVEEVESEAALSLVGENAKLLNQHFTLIRAFLIKLSLWDKKNWGITVSKFQDLLSVFEEQLDKLAPNYANNLEVVSKLNYFASKIDFYPDLVQQLCEVKSFNPKKELSVKDVEEAYKVLMETSDYEAGLPGTLSAIDAKINEQPFEYNDSEKLLALLTKNENNATLQDNDLFNHMIHEHDIRDYYIKDAVSATPEVNEEDDKKILYNKHPRHHHGVSKRPKTTIESPPKDIDMSSIEDFLETAKQKFETAKDEQNKVREAYQWSKSSIATGLKENEPLGKPNDELSSRVTPLFPTFKSNDASSGAKYLLLSVDGHKIESQQHPMGTKSMSEDIFEVLGKFRKEELDSLAETIEDLQLDSWRIVGSKVEPKAKYLVWEKVNGTPSLKSIPRGSFRRSIKNVFAGIGVILASLIGINYVLDDSTTGSSSPRTTPPTTTPTTNIEPIPIEGNKDLSLPQMEMAIAEEVSKMINEATSSKDIISGLKKILWK</sequence>
<dbReference type="RefSeq" id="XP_043047273.1">
    <property type="nucleotide sequence ID" value="XM_043193604.1"/>
</dbReference>
<dbReference type="OrthoDB" id="4084534at2759"/>
<evidence type="ECO:0000313" key="3">
    <source>
        <dbReference type="Proteomes" id="UP000790833"/>
    </source>
</evidence>
<dbReference type="EMBL" id="JAHMUF010000024">
    <property type="protein sequence ID" value="KAG7191721.1"/>
    <property type="molecule type" value="Genomic_DNA"/>
</dbReference>
<comment type="caution">
    <text evidence="2">The sequence shown here is derived from an EMBL/GenBank/DDBJ whole genome shotgun (WGS) entry which is preliminary data.</text>
</comment>
<evidence type="ECO:0000256" key="1">
    <source>
        <dbReference type="SAM" id="MobiDB-lite"/>
    </source>
</evidence>
<protein>
    <submittedName>
        <fullName evidence="2">Uncharacterized protein</fullName>
    </submittedName>
</protein>
<feature type="compositionally biased region" description="Basic residues" evidence="1">
    <location>
        <begin position="1106"/>
        <end position="1117"/>
    </location>
</feature>
<proteinExistence type="predicted"/>
<evidence type="ECO:0000313" key="2">
    <source>
        <dbReference type="EMBL" id="KAG7191721.1"/>
    </source>
</evidence>
<organism evidence="2 3">
    <name type="scientific">Scheffersomyces spartinae</name>
    <dbReference type="NCBI Taxonomy" id="45513"/>
    <lineage>
        <taxon>Eukaryota</taxon>
        <taxon>Fungi</taxon>
        <taxon>Dikarya</taxon>
        <taxon>Ascomycota</taxon>
        <taxon>Saccharomycotina</taxon>
        <taxon>Pichiomycetes</taxon>
        <taxon>Debaryomycetaceae</taxon>
        <taxon>Scheffersomyces</taxon>
    </lineage>
</organism>
<gene>
    <name evidence="2" type="ORF">KQ657_002857</name>
</gene>
<accession>A0A9P7V5F9</accession>
<feature type="region of interest" description="Disordered" evidence="1">
    <location>
        <begin position="1318"/>
        <end position="1342"/>
    </location>
</feature>
<dbReference type="Proteomes" id="UP000790833">
    <property type="component" value="Unassembled WGS sequence"/>
</dbReference>
<name>A0A9P7V5F9_9ASCO</name>
<keyword evidence="3" id="KW-1185">Reference proteome</keyword>
<reference evidence="2" key="1">
    <citation type="submission" date="2021-03" db="EMBL/GenBank/DDBJ databases">
        <authorList>
            <person name="Palmer J.M."/>
        </authorList>
    </citation>
    <scope>NUCLEOTIDE SEQUENCE</scope>
    <source>
        <strain evidence="2">ARV_011</strain>
    </source>
</reference>
<feature type="region of interest" description="Disordered" evidence="1">
    <location>
        <begin position="1106"/>
        <end position="1127"/>
    </location>
</feature>
<dbReference type="GeneID" id="66116231"/>